<dbReference type="GO" id="GO:0003677">
    <property type="term" value="F:DNA binding"/>
    <property type="evidence" value="ECO:0007669"/>
    <property type="project" value="InterPro"/>
</dbReference>
<dbReference type="Pfam" id="PF04851">
    <property type="entry name" value="ResIII"/>
    <property type="match status" value="1"/>
</dbReference>
<evidence type="ECO:0008006" key="9">
    <source>
        <dbReference type="Google" id="ProtNLM"/>
    </source>
</evidence>
<evidence type="ECO:0000259" key="5">
    <source>
        <dbReference type="PROSITE" id="PS51192"/>
    </source>
</evidence>
<evidence type="ECO:0000256" key="3">
    <source>
        <dbReference type="ARBA" id="ARBA00022806"/>
    </source>
</evidence>
<dbReference type="GO" id="GO:0005524">
    <property type="term" value="F:ATP binding"/>
    <property type="evidence" value="ECO:0007669"/>
    <property type="project" value="UniProtKB-KW"/>
</dbReference>
<reference evidence="8" key="1">
    <citation type="journal article" date="2020" name="bioRxiv">
        <title>Integrative omics analysis of Pseudomonas aeruginosa virus PA5oct highlights the molecular complexity of jumbo phages.</title>
        <authorList>
            <person name="Lood C."/>
            <person name="Danis-Wlodarczyk K."/>
            <person name="Blasdel B.G."/>
            <person name="Jang H.B."/>
            <person name="Vandenheuvel D."/>
            <person name="Briers Y."/>
            <person name="Noben J.-P."/>
            <person name="van Noort V."/>
            <person name="Drulis-Kawa Z."/>
            <person name="Lavigne R."/>
        </authorList>
    </citation>
    <scope>NUCLEOTIDE SEQUENCE [LARGE SCALE GENOMIC DNA]</scope>
</reference>
<organism evidence="7 8">
    <name type="scientific">Pseudomonas phage vB_PaeM_PA5oct</name>
    <dbReference type="NCBI Taxonomy" id="2163605"/>
    <lineage>
        <taxon>Viruses</taxon>
        <taxon>Duplodnaviria</taxon>
        <taxon>Heunggongvirae</taxon>
        <taxon>Uroviricota</taxon>
        <taxon>Caudoviricetes</taxon>
        <taxon>Arenbergviridae</taxon>
        <taxon>Wroclawvirus</taxon>
        <taxon>Wroclawvirus PA5oct</taxon>
    </lineage>
</organism>
<dbReference type="InterPro" id="IPR001650">
    <property type="entry name" value="Helicase_C-like"/>
</dbReference>
<evidence type="ECO:0000256" key="2">
    <source>
        <dbReference type="ARBA" id="ARBA00022801"/>
    </source>
</evidence>
<dbReference type="PANTHER" id="PTHR11274:SF0">
    <property type="entry name" value="GENERAL TRANSCRIPTION AND DNA REPAIR FACTOR IIH HELICASE SUBUNIT XPB"/>
    <property type="match status" value="1"/>
</dbReference>
<dbReference type="GO" id="GO:0004386">
    <property type="term" value="F:helicase activity"/>
    <property type="evidence" value="ECO:0007669"/>
    <property type="project" value="UniProtKB-KW"/>
</dbReference>
<dbReference type="EMBL" id="MK797984">
    <property type="protein sequence ID" value="QCG76096.1"/>
    <property type="molecule type" value="Genomic_DNA"/>
</dbReference>
<evidence type="ECO:0000313" key="8">
    <source>
        <dbReference type="Proteomes" id="UP000316733"/>
    </source>
</evidence>
<evidence type="ECO:0000256" key="4">
    <source>
        <dbReference type="ARBA" id="ARBA00022840"/>
    </source>
</evidence>
<dbReference type="InterPro" id="IPR027417">
    <property type="entry name" value="P-loop_NTPase"/>
</dbReference>
<keyword evidence="1" id="KW-0547">Nucleotide-binding</keyword>
<name>A0A4Y5JTS1_9CAUD</name>
<dbReference type="InterPro" id="IPR049430">
    <property type="entry name" value="UvsW_N_sf"/>
</dbReference>
<feature type="domain" description="Helicase ATP-binding" evidence="5">
    <location>
        <begin position="129"/>
        <end position="289"/>
    </location>
</feature>
<dbReference type="InterPro" id="IPR014001">
    <property type="entry name" value="Helicase_ATP-bd"/>
</dbReference>
<dbReference type="Pfam" id="PF00271">
    <property type="entry name" value="Helicase_C"/>
    <property type="match status" value="1"/>
</dbReference>
<dbReference type="GO" id="GO:0016787">
    <property type="term" value="F:hydrolase activity"/>
    <property type="evidence" value="ECO:0007669"/>
    <property type="project" value="UniProtKB-KW"/>
</dbReference>
<dbReference type="PROSITE" id="PS51192">
    <property type="entry name" value="HELICASE_ATP_BIND_1"/>
    <property type="match status" value="1"/>
</dbReference>
<dbReference type="PROSITE" id="PS51194">
    <property type="entry name" value="HELICASE_CTER"/>
    <property type="match status" value="1"/>
</dbReference>
<evidence type="ECO:0000256" key="1">
    <source>
        <dbReference type="ARBA" id="ARBA00022741"/>
    </source>
</evidence>
<evidence type="ECO:0000259" key="6">
    <source>
        <dbReference type="PROSITE" id="PS51194"/>
    </source>
</evidence>
<dbReference type="Gene3D" id="3.40.50.300">
    <property type="entry name" value="P-loop containing nucleotide triphosphate hydrolases"/>
    <property type="match status" value="2"/>
</dbReference>
<keyword evidence="2" id="KW-0378">Hydrolase</keyword>
<sequence>MAKDCKLVIKDEVNIAFTGLDINTRRKLSDSLKFFLPHARHQPAYKLGRWDGCIRYCDIAGRSYLNFLDILIPIVENSGYYITIEDNRQPFSCNFEPIDANSYSHLTWPVGHQYEGQNIVLRDYQVEAVNNYLANTQSIATLPTGFGKTLVTAALAHKVEKYGRTITIVPSKDLVTQTERDFKNFGLDTGVYFGDRKELGKTHTIVTWQSIEAIYKQSKADENALTLEEFIEGVVAVVVDEAHTIKGQSLKEHLTSTFANVPIRWAMTGTIPEEEHAAAALIACIGPVTKTVKAKELQEAGILSELHIEVLQLNDYHTSHPNYAAELKFLTTDPTRLKWLAEHIKSQEGNTLVLVDRLSSGEELLKHIPNAAFVKGDLKSKDRRTEYKSVTSDTDKIIIATFGVASTGIDIPYIHNVYLLEPGKSFIRVIQSIGRGLRKAPGKDYVSVFDITSVAKYSARHLTKRKKFYKEAEYPFSVKKIDY</sequence>
<dbReference type="SMART" id="SM00490">
    <property type="entry name" value="HELICc"/>
    <property type="match status" value="1"/>
</dbReference>
<dbReference type="SMART" id="SM00487">
    <property type="entry name" value="DEXDc"/>
    <property type="match status" value="1"/>
</dbReference>
<feature type="domain" description="Helicase C-terminal" evidence="6">
    <location>
        <begin position="336"/>
        <end position="482"/>
    </location>
</feature>
<gene>
    <name evidence="7" type="ORF">EST35_0215</name>
</gene>
<protein>
    <recommendedName>
        <fullName evidence="9">DNA helicase</fullName>
    </recommendedName>
</protein>
<evidence type="ECO:0000313" key="7">
    <source>
        <dbReference type="EMBL" id="QCG76096.1"/>
    </source>
</evidence>
<keyword evidence="8" id="KW-1185">Reference proteome</keyword>
<accession>A0A4Y5JTS1</accession>
<dbReference type="Proteomes" id="UP000316733">
    <property type="component" value="Segment"/>
</dbReference>
<dbReference type="InterPro" id="IPR050615">
    <property type="entry name" value="ATP-dep_DNA_Helicase"/>
</dbReference>
<keyword evidence="4" id="KW-0067">ATP-binding</keyword>
<keyword evidence="3" id="KW-0347">Helicase</keyword>
<dbReference type="InterPro" id="IPR006935">
    <property type="entry name" value="Helicase/UvrB_N"/>
</dbReference>
<proteinExistence type="predicted"/>
<dbReference type="Gene3D" id="3.30.780.20">
    <property type="match status" value="1"/>
</dbReference>
<dbReference type="SUPFAM" id="SSF52540">
    <property type="entry name" value="P-loop containing nucleoside triphosphate hydrolases"/>
    <property type="match status" value="2"/>
</dbReference>
<dbReference type="PANTHER" id="PTHR11274">
    <property type="entry name" value="RAD25/XP-B DNA REPAIR HELICASE"/>
    <property type="match status" value="1"/>
</dbReference>